<organism evidence="9 10">
    <name type="scientific">Acanthoscelides obtectus</name>
    <name type="common">Bean weevil</name>
    <name type="synonym">Bruchus obtectus</name>
    <dbReference type="NCBI Taxonomy" id="200917"/>
    <lineage>
        <taxon>Eukaryota</taxon>
        <taxon>Metazoa</taxon>
        <taxon>Ecdysozoa</taxon>
        <taxon>Arthropoda</taxon>
        <taxon>Hexapoda</taxon>
        <taxon>Insecta</taxon>
        <taxon>Pterygota</taxon>
        <taxon>Neoptera</taxon>
        <taxon>Endopterygota</taxon>
        <taxon>Coleoptera</taxon>
        <taxon>Polyphaga</taxon>
        <taxon>Cucujiformia</taxon>
        <taxon>Chrysomeloidea</taxon>
        <taxon>Chrysomelidae</taxon>
        <taxon>Bruchinae</taxon>
        <taxon>Bruchini</taxon>
        <taxon>Acanthoscelides</taxon>
    </lineage>
</organism>
<sequence length="232" mass="26341">MPELVYEELLRLVTPIIAKQDTCMREAISPHERLSATSRFLITDATYTDLMYSSVISRQSLGNIPETCDAIYSALKTYLKFPNSKQEWIAIAEEFERRWQFPNCLGAVDGKHFAIVPPAGAGSHFFNYKGYHSIVLLAIANLNDEFIYVDIGTNGRISDGGVLRKTKFFQRFASNSVNLPSPRKPSGHLEELPYVFIGDEAFALRTDFIKPYPQRQSQARSSKIIYNYRVQG</sequence>
<name>A0A9P0LI95_ACAOB</name>
<dbReference type="GO" id="GO:0004518">
    <property type="term" value="F:nuclease activity"/>
    <property type="evidence" value="ECO:0007669"/>
    <property type="project" value="UniProtKB-KW"/>
</dbReference>
<evidence type="ECO:0000256" key="4">
    <source>
        <dbReference type="ARBA" id="ARBA00022722"/>
    </source>
</evidence>
<accession>A0A9P0LI95</accession>
<dbReference type="GO" id="GO:0016787">
    <property type="term" value="F:hydrolase activity"/>
    <property type="evidence" value="ECO:0007669"/>
    <property type="project" value="UniProtKB-KW"/>
</dbReference>
<gene>
    <name evidence="9" type="ORF">ACAOBT_LOCUS21112</name>
</gene>
<keyword evidence="10" id="KW-1185">Reference proteome</keyword>
<dbReference type="PANTHER" id="PTHR22930:SF284">
    <property type="entry name" value="DDE TNP4 DOMAIN-CONTAINING PROTEIN"/>
    <property type="match status" value="1"/>
</dbReference>
<dbReference type="OrthoDB" id="6716851at2759"/>
<dbReference type="Pfam" id="PF13359">
    <property type="entry name" value="DDE_Tnp_4"/>
    <property type="match status" value="1"/>
</dbReference>
<comment type="similarity">
    <text evidence="3">Belongs to the HARBI1 family.</text>
</comment>
<dbReference type="GO" id="GO:0046872">
    <property type="term" value="F:metal ion binding"/>
    <property type="evidence" value="ECO:0007669"/>
    <property type="project" value="UniProtKB-KW"/>
</dbReference>
<feature type="domain" description="DDE Tnp4" evidence="8">
    <location>
        <begin position="108"/>
        <end position="230"/>
    </location>
</feature>
<keyword evidence="6" id="KW-0378">Hydrolase</keyword>
<proteinExistence type="inferred from homology"/>
<keyword evidence="5" id="KW-0479">Metal-binding</keyword>
<evidence type="ECO:0000256" key="5">
    <source>
        <dbReference type="ARBA" id="ARBA00022723"/>
    </source>
</evidence>
<evidence type="ECO:0000256" key="2">
    <source>
        <dbReference type="ARBA" id="ARBA00004123"/>
    </source>
</evidence>
<dbReference type="AlphaFoldDB" id="A0A9P0LI95"/>
<dbReference type="PANTHER" id="PTHR22930">
    <property type="match status" value="1"/>
</dbReference>
<evidence type="ECO:0000256" key="3">
    <source>
        <dbReference type="ARBA" id="ARBA00006958"/>
    </source>
</evidence>
<protein>
    <recommendedName>
        <fullName evidence="8">DDE Tnp4 domain-containing protein</fullName>
    </recommendedName>
</protein>
<dbReference type="GO" id="GO:0005634">
    <property type="term" value="C:nucleus"/>
    <property type="evidence" value="ECO:0007669"/>
    <property type="project" value="UniProtKB-SubCell"/>
</dbReference>
<keyword evidence="4" id="KW-0540">Nuclease</keyword>
<evidence type="ECO:0000313" key="9">
    <source>
        <dbReference type="EMBL" id="CAH1992807.1"/>
    </source>
</evidence>
<comment type="cofactor">
    <cofactor evidence="1">
        <name>a divalent metal cation</name>
        <dbReference type="ChEBI" id="CHEBI:60240"/>
    </cofactor>
</comment>
<comment type="subcellular location">
    <subcellularLocation>
        <location evidence="2">Nucleus</location>
    </subcellularLocation>
</comment>
<evidence type="ECO:0000256" key="1">
    <source>
        <dbReference type="ARBA" id="ARBA00001968"/>
    </source>
</evidence>
<comment type="caution">
    <text evidence="9">The sequence shown here is derived from an EMBL/GenBank/DDBJ whole genome shotgun (WGS) entry which is preliminary data.</text>
</comment>
<reference evidence="9" key="1">
    <citation type="submission" date="2022-03" db="EMBL/GenBank/DDBJ databases">
        <authorList>
            <person name="Sayadi A."/>
        </authorList>
    </citation>
    <scope>NUCLEOTIDE SEQUENCE</scope>
</reference>
<dbReference type="InterPro" id="IPR027806">
    <property type="entry name" value="HARBI1_dom"/>
</dbReference>
<evidence type="ECO:0000256" key="6">
    <source>
        <dbReference type="ARBA" id="ARBA00022801"/>
    </source>
</evidence>
<dbReference type="EMBL" id="CAKOFQ010007156">
    <property type="protein sequence ID" value="CAH1992807.1"/>
    <property type="molecule type" value="Genomic_DNA"/>
</dbReference>
<dbReference type="InterPro" id="IPR045249">
    <property type="entry name" value="HARBI1-like"/>
</dbReference>
<evidence type="ECO:0000313" key="10">
    <source>
        <dbReference type="Proteomes" id="UP001152888"/>
    </source>
</evidence>
<evidence type="ECO:0000256" key="7">
    <source>
        <dbReference type="ARBA" id="ARBA00023242"/>
    </source>
</evidence>
<keyword evidence="7" id="KW-0539">Nucleus</keyword>
<dbReference type="Proteomes" id="UP001152888">
    <property type="component" value="Unassembled WGS sequence"/>
</dbReference>
<evidence type="ECO:0000259" key="8">
    <source>
        <dbReference type="Pfam" id="PF13359"/>
    </source>
</evidence>